<evidence type="ECO:0000256" key="3">
    <source>
        <dbReference type="ARBA" id="ARBA00022692"/>
    </source>
</evidence>
<dbReference type="SUPFAM" id="SSF81321">
    <property type="entry name" value="Family A G protein-coupled receptor-like"/>
    <property type="match status" value="1"/>
</dbReference>
<feature type="transmembrane region" description="Helical" evidence="10">
    <location>
        <begin position="247"/>
        <end position="271"/>
    </location>
</feature>
<evidence type="ECO:0000256" key="8">
    <source>
        <dbReference type="ARBA" id="ARBA00023224"/>
    </source>
</evidence>
<keyword evidence="3 10" id="KW-0812">Transmembrane</keyword>
<dbReference type="GO" id="GO:0007601">
    <property type="term" value="P:visual perception"/>
    <property type="evidence" value="ECO:0007669"/>
    <property type="project" value="UniProtKB-KW"/>
</dbReference>
<dbReference type="PANTHER" id="PTHR24240">
    <property type="entry name" value="OPSIN"/>
    <property type="match status" value="1"/>
</dbReference>
<keyword evidence="9" id="KW-0716">Sensory transduction</keyword>
<evidence type="ECO:0000256" key="7">
    <source>
        <dbReference type="ARBA" id="ARBA00023170"/>
    </source>
</evidence>
<feature type="transmembrane region" description="Helical" evidence="10">
    <location>
        <begin position="283"/>
        <end position="303"/>
    </location>
</feature>
<feature type="transmembrane region" description="Helical" evidence="10">
    <location>
        <begin position="26"/>
        <end position="54"/>
    </location>
</feature>
<dbReference type="AlphaFoldDB" id="A0A0C6G2Z6"/>
<keyword evidence="7" id="KW-0675">Receptor</keyword>
<evidence type="ECO:0000256" key="1">
    <source>
        <dbReference type="ARBA" id="ARBA00004141"/>
    </source>
</evidence>
<gene>
    <name evidence="12" type="primary">RGR-like</name>
</gene>
<keyword evidence="4 10" id="KW-1133">Transmembrane helix</keyword>
<evidence type="ECO:0000256" key="4">
    <source>
        <dbReference type="ARBA" id="ARBA00022989"/>
    </source>
</evidence>
<dbReference type="Gene3D" id="1.20.1070.10">
    <property type="entry name" value="Rhodopsin 7-helix transmembrane proteins"/>
    <property type="match status" value="1"/>
</dbReference>
<comment type="similarity">
    <text evidence="2">Belongs to the G-protein coupled receptor 1 family.</text>
</comment>
<dbReference type="PRINTS" id="PR00237">
    <property type="entry name" value="GPCRRHODOPSN"/>
</dbReference>
<protein>
    <submittedName>
        <fullName evidence="12">RGR-like protein</fullName>
    </submittedName>
</protein>
<dbReference type="GO" id="GO:0004930">
    <property type="term" value="F:G protein-coupled receptor activity"/>
    <property type="evidence" value="ECO:0007669"/>
    <property type="project" value="UniProtKB-KW"/>
</dbReference>
<dbReference type="PROSITE" id="PS50262">
    <property type="entry name" value="G_PROTEIN_RECEP_F1_2"/>
    <property type="match status" value="1"/>
</dbReference>
<feature type="transmembrane region" description="Helical" evidence="10">
    <location>
        <begin position="106"/>
        <end position="126"/>
    </location>
</feature>
<organism evidence="12">
    <name type="scientific">Ischnura asiatica</name>
    <dbReference type="NCBI Taxonomy" id="107828"/>
    <lineage>
        <taxon>Eukaryota</taxon>
        <taxon>Metazoa</taxon>
        <taxon>Ecdysozoa</taxon>
        <taxon>Arthropoda</taxon>
        <taxon>Hexapoda</taxon>
        <taxon>Insecta</taxon>
        <taxon>Pterygota</taxon>
        <taxon>Palaeoptera</taxon>
        <taxon>Odonata</taxon>
        <taxon>Zygoptera</taxon>
        <taxon>Coenagrionidae</taxon>
        <taxon>Ischnura</taxon>
    </lineage>
</organism>
<evidence type="ECO:0000256" key="10">
    <source>
        <dbReference type="SAM" id="Phobius"/>
    </source>
</evidence>
<sequence>MSLPSMAIAPLPDCPWNALEMQHLTWLGAGLIILGIIGSAANGLLCAGCLLGVGIPGNRVDQGHRLLLLNLSVASLGTLLLAGFPFTGPSAIYGRWLFGNACCQLFAFLRQMFGLAQMVALVLLAVERYWLFHAITKERSRMLTLKGIAWAIASCWTVSIAVAIPPLIHWGRYACDSTRTTCELDWHMNGSGQVTYNLSYLLLGIIIPTSLIFFCLWRAYKVIKLLSIDTTDFSMADSLGQYFITKVVAFSAIGMYLSWLPRAILVFWTMVLKDVEKNNIPTGLKIISPLFVEASTIIPLIVYTSMGSHVRNTILGIFKRSTMKSRHGMIRLQMK</sequence>
<reference evidence="12" key="1">
    <citation type="journal article" date="2015" name="Proc. Natl. Acad. Sci. U.S.A.">
        <title>Extraordinary diversity of visual opsin genes in dragonflies.</title>
        <authorList>
            <person name="Futahashi R."/>
            <person name="Kawahara-Miki R."/>
            <person name="Kinoshita M."/>
            <person name="Yoshitake K."/>
            <person name="Yajima S."/>
            <person name="Arikawa K."/>
            <person name="Fukatsu T."/>
        </authorList>
    </citation>
    <scope>NUCLEOTIDE SEQUENCE</scope>
</reference>
<evidence type="ECO:0000256" key="9">
    <source>
        <dbReference type="ARBA" id="ARBA00023305"/>
    </source>
</evidence>
<dbReference type="InterPro" id="IPR017452">
    <property type="entry name" value="GPCR_Rhodpsn_7TM"/>
</dbReference>
<dbReference type="InterPro" id="IPR050125">
    <property type="entry name" value="GPCR_opsins"/>
</dbReference>
<evidence type="ECO:0000313" key="12">
    <source>
        <dbReference type="EMBL" id="BAQ54907.1"/>
    </source>
</evidence>
<evidence type="ECO:0000256" key="6">
    <source>
        <dbReference type="ARBA" id="ARBA00023136"/>
    </source>
</evidence>
<keyword evidence="6 10" id="KW-0472">Membrane</keyword>
<dbReference type="InterPro" id="IPR000276">
    <property type="entry name" value="GPCR_Rhodpsn"/>
</dbReference>
<feature type="transmembrane region" description="Helical" evidence="10">
    <location>
        <begin position="66"/>
        <end position="86"/>
    </location>
</feature>
<dbReference type="EMBL" id="LC009259">
    <property type="protein sequence ID" value="BAQ54907.1"/>
    <property type="molecule type" value="mRNA"/>
</dbReference>
<dbReference type="GO" id="GO:0016020">
    <property type="term" value="C:membrane"/>
    <property type="evidence" value="ECO:0007669"/>
    <property type="project" value="UniProtKB-SubCell"/>
</dbReference>
<keyword evidence="8" id="KW-0807">Transducer</keyword>
<evidence type="ECO:0000259" key="11">
    <source>
        <dbReference type="PROSITE" id="PS50262"/>
    </source>
</evidence>
<feature type="domain" description="G-protein coupled receptors family 1 profile" evidence="11">
    <location>
        <begin position="28"/>
        <end position="303"/>
    </location>
</feature>
<accession>A0A0C6G2Z6</accession>
<feature type="transmembrane region" description="Helical" evidence="10">
    <location>
        <begin position="147"/>
        <end position="168"/>
    </location>
</feature>
<keyword evidence="5" id="KW-0297">G-protein coupled receptor</keyword>
<evidence type="ECO:0000256" key="2">
    <source>
        <dbReference type="ARBA" id="ARBA00010663"/>
    </source>
</evidence>
<proteinExistence type="evidence at transcript level"/>
<feature type="transmembrane region" description="Helical" evidence="10">
    <location>
        <begin position="198"/>
        <end position="217"/>
    </location>
</feature>
<dbReference type="Pfam" id="PF00001">
    <property type="entry name" value="7tm_1"/>
    <property type="match status" value="1"/>
</dbReference>
<evidence type="ECO:0000256" key="5">
    <source>
        <dbReference type="ARBA" id="ARBA00023040"/>
    </source>
</evidence>
<name>A0A0C6G2Z6_9ODON</name>
<keyword evidence="9" id="KW-0844">Vision</keyword>
<comment type="subcellular location">
    <subcellularLocation>
        <location evidence="1">Membrane</location>
        <topology evidence="1">Multi-pass membrane protein</topology>
    </subcellularLocation>
</comment>